<protein>
    <submittedName>
        <fullName evidence="2">Uncharacterized protein</fullName>
    </submittedName>
</protein>
<feature type="non-terminal residue" evidence="2">
    <location>
        <position position="1"/>
    </location>
</feature>
<evidence type="ECO:0000313" key="2">
    <source>
        <dbReference type="EMBL" id="CAA9377252.1"/>
    </source>
</evidence>
<name>A0A6J4N4J3_9ACTN</name>
<accession>A0A6J4N4J3</accession>
<feature type="non-terminal residue" evidence="2">
    <location>
        <position position="63"/>
    </location>
</feature>
<feature type="compositionally biased region" description="Polar residues" evidence="1">
    <location>
        <begin position="1"/>
        <end position="24"/>
    </location>
</feature>
<reference evidence="2" key="1">
    <citation type="submission" date="2020-02" db="EMBL/GenBank/DDBJ databases">
        <authorList>
            <person name="Meier V. D."/>
        </authorList>
    </citation>
    <scope>NUCLEOTIDE SEQUENCE</scope>
    <source>
        <strain evidence="2">AVDCRST_MAG21</strain>
    </source>
</reference>
<dbReference type="AlphaFoldDB" id="A0A6J4N4J3"/>
<gene>
    <name evidence="2" type="ORF">AVDCRST_MAG21-1354</name>
</gene>
<sequence length="63" mass="7035">SWRSRTTCPRRSWSTWKPVATSSSAIPPGRGASGRRSRSAWTRRPGRSSPWPTPAARCTPRRA</sequence>
<dbReference type="EMBL" id="CADCUL010000136">
    <property type="protein sequence ID" value="CAA9377252.1"/>
    <property type="molecule type" value="Genomic_DNA"/>
</dbReference>
<organism evidence="2">
    <name type="scientific">uncultured Nocardioidaceae bacterium</name>
    <dbReference type="NCBI Taxonomy" id="253824"/>
    <lineage>
        <taxon>Bacteria</taxon>
        <taxon>Bacillati</taxon>
        <taxon>Actinomycetota</taxon>
        <taxon>Actinomycetes</taxon>
        <taxon>Propionibacteriales</taxon>
        <taxon>Nocardioidaceae</taxon>
        <taxon>environmental samples</taxon>
    </lineage>
</organism>
<feature type="region of interest" description="Disordered" evidence="1">
    <location>
        <begin position="1"/>
        <end position="63"/>
    </location>
</feature>
<evidence type="ECO:0000256" key="1">
    <source>
        <dbReference type="SAM" id="MobiDB-lite"/>
    </source>
</evidence>
<proteinExistence type="predicted"/>